<dbReference type="OrthoDB" id="4947896at2"/>
<feature type="transmembrane region" description="Helical" evidence="1">
    <location>
        <begin position="48"/>
        <end position="68"/>
    </location>
</feature>
<keyword evidence="1" id="KW-0812">Transmembrane</keyword>
<dbReference type="AlphaFoldDB" id="A0A3N0BUK0"/>
<protein>
    <submittedName>
        <fullName evidence="2">Uncharacterized protein</fullName>
    </submittedName>
</protein>
<keyword evidence="1" id="KW-1133">Transmembrane helix</keyword>
<keyword evidence="3" id="KW-1185">Reference proteome</keyword>
<gene>
    <name evidence="2" type="ORF">D7003_13505</name>
</gene>
<evidence type="ECO:0000313" key="3">
    <source>
        <dbReference type="Proteomes" id="UP000273807"/>
    </source>
</evidence>
<feature type="transmembrane region" description="Helical" evidence="1">
    <location>
        <begin position="21"/>
        <end position="42"/>
    </location>
</feature>
<dbReference type="Proteomes" id="UP000273807">
    <property type="component" value="Unassembled WGS sequence"/>
</dbReference>
<feature type="transmembrane region" description="Helical" evidence="1">
    <location>
        <begin position="121"/>
        <end position="144"/>
    </location>
</feature>
<accession>A0A3N0BUK0</accession>
<comment type="caution">
    <text evidence="2">The sequence shown here is derived from an EMBL/GenBank/DDBJ whole genome shotgun (WGS) entry which is preliminary data.</text>
</comment>
<evidence type="ECO:0000313" key="2">
    <source>
        <dbReference type="EMBL" id="RNL53003.1"/>
    </source>
</evidence>
<dbReference type="EMBL" id="RBED01000111">
    <property type="protein sequence ID" value="RNL53003.1"/>
    <property type="molecule type" value="Genomic_DNA"/>
</dbReference>
<keyword evidence="1" id="KW-0472">Membrane</keyword>
<organism evidence="2 3">
    <name type="scientific">Arthrobacter oryzae</name>
    <dbReference type="NCBI Taxonomy" id="409290"/>
    <lineage>
        <taxon>Bacteria</taxon>
        <taxon>Bacillati</taxon>
        <taxon>Actinomycetota</taxon>
        <taxon>Actinomycetes</taxon>
        <taxon>Micrococcales</taxon>
        <taxon>Micrococcaceae</taxon>
        <taxon>Arthrobacter</taxon>
    </lineage>
</organism>
<sequence>MVRPQRVVLVPGRGRTDGPTLHVKLCATVTAGSCVLHVWLAAAGHHPGWLGAVMIAMVALCLPCSVHIWRQYRIGTVQQVMVSSLLMAVLHMFLLLAAGASGHSHAGAAAAGLAATSSADAAAATLAVVAFELLTALLAATLVARLRTGRGKPPVVFAGSSNTYA</sequence>
<feature type="transmembrane region" description="Helical" evidence="1">
    <location>
        <begin position="80"/>
        <end position="101"/>
    </location>
</feature>
<name>A0A3N0BUK0_9MICC</name>
<reference evidence="2 3" key="1">
    <citation type="submission" date="2018-10" db="EMBL/GenBank/DDBJ databases">
        <title>Genome sequencing of Arthrobacter oryzae TNB02.</title>
        <authorList>
            <person name="Cho Y.-J."/>
            <person name="Cho A."/>
            <person name="Kim O.-S."/>
        </authorList>
    </citation>
    <scope>NUCLEOTIDE SEQUENCE [LARGE SCALE GENOMIC DNA]</scope>
    <source>
        <strain evidence="2 3">TNB02</strain>
    </source>
</reference>
<proteinExistence type="predicted"/>
<evidence type="ECO:0000256" key="1">
    <source>
        <dbReference type="SAM" id="Phobius"/>
    </source>
</evidence>